<dbReference type="InterPro" id="IPR009367">
    <property type="entry name" value="Elm1-like"/>
</dbReference>
<dbReference type="PANTHER" id="PTHR33986">
    <property type="entry name" value="OS02G0535700 PROTEIN"/>
    <property type="match status" value="1"/>
</dbReference>
<protein>
    <recommendedName>
        <fullName evidence="3">Nucleoside-diphosphate sugar epimerase</fullName>
    </recommendedName>
</protein>
<comment type="caution">
    <text evidence="1">The sequence shown here is derived from an EMBL/GenBank/DDBJ whole genome shotgun (WGS) entry which is preliminary data.</text>
</comment>
<name>A0A059GC63_9PROT</name>
<gene>
    <name evidence="1" type="ORF">HOC_00625</name>
</gene>
<evidence type="ECO:0008006" key="3">
    <source>
        <dbReference type="Google" id="ProtNLM"/>
    </source>
</evidence>
<dbReference type="RefSeq" id="WP_035534726.1">
    <property type="nucleotide sequence ID" value="NZ_ARYL01000001.1"/>
</dbReference>
<dbReference type="EMBL" id="ARYL01000001">
    <property type="protein sequence ID" value="KDA04344.1"/>
    <property type="molecule type" value="Genomic_DNA"/>
</dbReference>
<keyword evidence="2" id="KW-1185">Reference proteome</keyword>
<dbReference type="Pfam" id="PF06258">
    <property type="entry name" value="Mito_fiss_Elm1"/>
    <property type="match status" value="1"/>
</dbReference>
<accession>A0A059GC63</accession>
<dbReference type="OrthoDB" id="272235at2"/>
<dbReference type="PANTHER" id="PTHR33986:SF15">
    <property type="entry name" value="MITOCHONDRIAL FISSION PROTEIN ELM1"/>
    <property type="match status" value="1"/>
</dbReference>
<dbReference type="STRING" id="1280953.HOC_00625"/>
<evidence type="ECO:0000313" key="1">
    <source>
        <dbReference type="EMBL" id="KDA04344.1"/>
    </source>
</evidence>
<dbReference type="AlphaFoldDB" id="A0A059GC63"/>
<proteinExistence type="predicted"/>
<reference evidence="1 2" key="1">
    <citation type="journal article" date="2014" name="Antonie Van Leeuwenhoek">
        <title>Hyphomonas beringensis sp. nov. and Hyphomonas chukchiensis sp. nov., isolated from surface seawater of the Bering Sea and Chukchi Sea.</title>
        <authorList>
            <person name="Li C."/>
            <person name="Lai Q."/>
            <person name="Li G."/>
            <person name="Dong C."/>
            <person name="Wang J."/>
            <person name="Liao Y."/>
            <person name="Shao Z."/>
        </authorList>
    </citation>
    <scope>NUCLEOTIDE SEQUENCE [LARGE SCALE GENOMIC DNA]</scope>
    <source>
        <strain evidence="1 2">SCH89</strain>
    </source>
</reference>
<evidence type="ECO:0000313" key="2">
    <source>
        <dbReference type="Proteomes" id="UP000024942"/>
    </source>
</evidence>
<sequence length="359" mass="39254">MGGAGLLGPSVWAVSDGRAGNASQVRAILQALGETRRWMKIAHIDGAAHRADPVTLSPRAPWTWLPADKWPLLPHSLPAAQRGVLEGPWPTVWIAAGRRSAPFTRAVRELSGGKTLTVQILDPNIDPSNFDMLVAPSHDEVTGPNVIETIGSPSYFAPDTIEDAGQAFADLADERAKSAIVIIGGDSKTHTFTEAAAERLEGQLRQLAGLGWRLRITTSRRTPLQMVTRFRNVADQTGARFWSGPEDGQNPYIAWLAFSDVAIVTEDSSNMLSDAAWHGLPIHIARLEGRHDKFDRLHDSLIQHGAARWFGGTLETWSYKPLREADRVADAIVARLLERYPQPDMPASGTHVAPPDWMS</sequence>
<dbReference type="eggNOG" id="COG3660">
    <property type="taxonomic scope" value="Bacteria"/>
</dbReference>
<dbReference type="PATRIC" id="fig|1280953.3.peg.124"/>
<organism evidence="1 2">
    <name type="scientific">Hyphomonas oceanitis SCH89</name>
    <dbReference type="NCBI Taxonomy" id="1280953"/>
    <lineage>
        <taxon>Bacteria</taxon>
        <taxon>Pseudomonadati</taxon>
        <taxon>Pseudomonadota</taxon>
        <taxon>Alphaproteobacteria</taxon>
        <taxon>Hyphomonadales</taxon>
        <taxon>Hyphomonadaceae</taxon>
        <taxon>Hyphomonas</taxon>
    </lineage>
</organism>
<dbReference type="Proteomes" id="UP000024942">
    <property type="component" value="Unassembled WGS sequence"/>
</dbReference>